<dbReference type="InterPro" id="IPR000719">
    <property type="entry name" value="Prot_kinase_dom"/>
</dbReference>
<dbReference type="KEGG" id="bmic:BmR1_04g06225"/>
<evidence type="ECO:0000256" key="6">
    <source>
        <dbReference type="ARBA" id="ARBA00022840"/>
    </source>
</evidence>
<accession>A0A1N6LXM9</accession>
<evidence type="ECO:0000256" key="10">
    <source>
        <dbReference type="SAM" id="MobiDB-lite"/>
    </source>
</evidence>
<dbReference type="VEuPathDB" id="PiroplasmaDB:BmR1_04g06225"/>
<organism evidence="12 13">
    <name type="scientific">Babesia microti (strain RI)</name>
    <dbReference type="NCBI Taxonomy" id="1133968"/>
    <lineage>
        <taxon>Eukaryota</taxon>
        <taxon>Sar</taxon>
        <taxon>Alveolata</taxon>
        <taxon>Apicomplexa</taxon>
        <taxon>Aconoidasida</taxon>
        <taxon>Piroplasmida</taxon>
        <taxon>Babesiidae</taxon>
        <taxon>Babesia</taxon>
    </lineage>
</organism>
<dbReference type="GO" id="GO:0000245">
    <property type="term" value="P:spliceosomal complex assembly"/>
    <property type="evidence" value="ECO:0007669"/>
    <property type="project" value="TreeGrafter"/>
</dbReference>
<keyword evidence="13" id="KW-1185">Reference proteome</keyword>
<feature type="binding site" evidence="9">
    <location>
        <position position="122"/>
    </location>
    <ligand>
        <name>ATP</name>
        <dbReference type="ChEBI" id="CHEBI:30616"/>
    </ligand>
</feature>
<evidence type="ECO:0000256" key="8">
    <source>
        <dbReference type="ARBA" id="ARBA00048679"/>
    </source>
</evidence>
<dbReference type="SUPFAM" id="SSF56112">
    <property type="entry name" value="Protein kinase-like (PK-like)"/>
    <property type="match status" value="1"/>
</dbReference>
<reference evidence="12 13" key="1">
    <citation type="journal article" date="2012" name="Nucleic Acids Res.">
        <title>Sequencing of the smallest Apicomplexan genome from the human pathogen Babesia microti.</title>
        <authorList>
            <person name="Cornillot E."/>
            <person name="Hadj-Kaddour K."/>
            <person name="Dassouli A."/>
            <person name="Noel B."/>
            <person name="Ranwez V."/>
            <person name="Vacherie B."/>
            <person name="Augagneur Y."/>
            <person name="Bres V."/>
            <person name="Duclos A."/>
            <person name="Randazzo S."/>
            <person name="Carcy B."/>
            <person name="Debierre-Grockiego F."/>
            <person name="Delbecq S."/>
            <person name="Moubri-Menage K."/>
            <person name="Shams-Eldin H."/>
            <person name="Usmani-Brown S."/>
            <person name="Bringaud F."/>
            <person name="Wincker P."/>
            <person name="Vivares C.P."/>
            <person name="Schwarz R.T."/>
            <person name="Schetters T.P."/>
            <person name="Krause P.J."/>
            <person name="Gorenflot A."/>
            <person name="Berry V."/>
            <person name="Barbe V."/>
            <person name="Ben Mamoun C."/>
        </authorList>
    </citation>
    <scope>NUCLEOTIDE SEQUENCE [LARGE SCALE GENOMIC DNA]</scope>
    <source>
        <strain evidence="12 13">RI</strain>
    </source>
</reference>
<evidence type="ECO:0000256" key="3">
    <source>
        <dbReference type="ARBA" id="ARBA00022679"/>
    </source>
</evidence>
<dbReference type="PANTHER" id="PTHR47634">
    <property type="entry name" value="PROTEIN KINASE DOMAIN-CONTAINING PROTEIN-RELATED"/>
    <property type="match status" value="1"/>
</dbReference>
<dbReference type="InterPro" id="IPR008271">
    <property type="entry name" value="Ser/Thr_kinase_AS"/>
</dbReference>
<dbReference type="FunFam" id="1.10.510.10:FF:000275">
    <property type="entry name" value="SRSF protein kinase 2 isoform X3"/>
    <property type="match status" value="1"/>
</dbReference>
<keyword evidence="5 12" id="KW-0418">Kinase</keyword>
<dbReference type="GO" id="GO:0005524">
    <property type="term" value="F:ATP binding"/>
    <property type="evidence" value="ECO:0007669"/>
    <property type="project" value="UniProtKB-UniRule"/>
</dbReference>
<dbReference type="EMBL" id="LN871599">
    <property type="protein sequence ID" value="SIO73635.1"/>
    <property type="molecule type" value="Genomic_DNA"/>
</dbReference>
<dbReference type="Proteomes" id="UP000002899">
    <property type="component" value="Chromosome IV"/>
</dbReference>
<dbReference type="GO" id="GO:0050684">
    <property type="term" value="P:regulation of mRNA processing"/>
    <property type="evidence" value="ECO:0007669"/>
    <property type="project" value="TreeGrafter"/>
</dbReference>
<gene>
    <name evidence="12" type="ORF">BmR1_04g06225</name>
</gene>
<keyword evidence="6 9" id="KW-0067">ATP-binding</keyword>
<dbReference type="EC" id="2.7.11.1" evidence="1"/>
<dbReference type="InterPro" id="IPR051334">
    <property type="entry name" value="SRPK"/>
</dbReference>
<evidence type="ECO:0000256" key="4">
    <source>
        <dbReference type="ARBA" id="ARBA00022741"/>
    </source>
</evidence>
<dbReference type="AlphaFoldDB" id="A0A1N6LXM9"/>
<dbReference type="InterPro" id="IPR011009">
    <property type="entry name" value="Kinase-like_dom_sf"/>
</dbReference>
<dbReference type="Gene3D" id="3.30.200.20">
    <property type="entry name" value="Phosphorylase Kinase, domain 1"/>
    <property type="match status" value="1"/>
</dbReference>
<comment type="catalytic activity">
    <reaction evidence="7">
        <text>L-threonyl-[protein] + ATP = O-phospho-L-threonyl-[protein] + ADP + H(+)</text>
        <dbReference type="Rhea" id="RHEA:46608"/>
        <dbReference type="Rhea" id="RHEA-COMP:11060"/>
        <dbReference type="Rhea" id="RHEA-COMP:11605"/>
        <dbReference type="ChEBI" id="CHEBI:15378"/>
        <dbReference type="ChEBI" id="CHEBI:30013"/>
        <dbReference type="ChEBI" id="CHEBI:30616"/>
        <dbReference type="ChEBI" id="CHEBI:61977"/>
        <dbReference type="ChEBI" id="CHEBI:456216"/>
        <dbReference type="EC" id="2.7.11.1"/>
    </reaction>
</comment>
<evidence type="ECO:0000256" key="9">
    <source>
        <dbReference type="PROSITE-ProRule" id="PRU10141"/>
    </source>
</evidence>
<dbReference type="PROSITE" id="PS00107">
    <property type="entry name" value="PROTEIN_KINASE_ATP"/>
    <property type="match status" value="1"/>
</dbReference>
<keyword evidence="3 12" id="KW-0808">Transferase</keyword>
<keyword evidence="2" id="KW-0723">Serine/threonine-protein kinase</keyword>
<evidence type="ECO:0000259" key="11">
    <source>
        <dbReference type="PROSITE" id="PS50011"/>
    </source>
</evidence>
<evidence type="ECO:0000256" key="5">
    <source>
        <dbReference type="ARBA" id="ARBA00022777"/>
    </source>
</evidence>
<dbReference type="PROSITE" id="PS50011">
    <property type="entry name" value="PROTEIN_KINASE_DOM"/>
    <property type="match status" value="1"/>
</dbReference>
<keyword evidence="4 9" id="KW-0547">Nucleotide-binding</keyword>
<proteinExistence type="predicted"/>
<comment type="catalytic activity">
    <reaction evidence="8">
        <text>L-seryl-[protein] + ATP = O-phospho-L-seryl-[protein] + ADP + H(+)</text>
        <dbReference type="Rhea" id="RHEA:17989"/>
        <dbReference type="Rhea" id="RHEA-COMP:9863"/>
        <dbReference type="Rhea" id="RHEA-COMP:11604"/>
        <dbReference type="ChEBI" id="CHEBI:15378"/>
        <dbReference type="ChEBI" id="CHEBI:29999"/>
        <dbReference type="ChEBI" id="CHEBI:30616"/>
        <dbReference type="ChEBI" id="CHEBI:83421"/>
        <dbReference type="ChEBI" id="CHEBI:456216"/>
        <dbReference type="EC" id="2.7.11.1"/>
    </reaction>
</comment>
<dbReference type="InterPro" id="IPR017441">
    <property type="entry name" value="Protein_kinase_ATP_BS"/>
</dbReference>
<dbReference type="RefSeq" id="XP_021337714.1">
    <property type="nucleotide sequence ID" value="XM_021482488.1"/>
</dbReference>
<evidence type="ECO:0000313" key="12">
    <source>
        <dbReference type="EMBL" id="SIO73635.1"/>
    </source>
</evidence>
<dbReference type="PROSITE" id="PS00108">
    <property type="entry name" value="PROTEIN_KINASE_ST"/>
    <property type="match status" value="1"/>
</dbReference>
<dbReference type="OrthoDB" id="2649at2759"/>
<evidence type="ECO:0000313" key="13">
    <source>
        <dbReference type="Proteomes" id="UP000002899"/>
    </source>
</evidence>
<protein>
    <recommendedName>
        <fullName evidence="1">non-specific serine/threonine protein kinase</fullName>
        <ecNumber evidence="1">2.7.11.1</ecNumber>
    </recommendedName>
</protein>
<evidence type="ECO:0000256" key="1">
    <source>
        <dbReference type="ARBA" id="ARBA00012513"/>
    </source>
</evidence>
<dbReference type="Pfam" id="PF00069">
    <property type="entry name" value="Pkinase"/>
    <property type="match status" value="2"/>
</dbReference>
<dbReference type="GO" id="GO:0106310">
    <property type="term" value="F:protein serine kinase activity"/>
    <property type="evidence" value="ECO:0007669"/>
    <property type="project" value="RHEA"/>
</dbReference>
<dbReference type="PANTHER" id="PTHR47634:SF9">
    <property type="entry name" value="PROTEIN KINASE DOMAIN-CONTAINING PROTEIN-RELATED"/>
    <property type="match status" value="1"/>
</dbReference>
<evidence type="ECO:0000256" key="7">
    <source>
        <dbReference type="ARBA" id="ARBA00047899"/>
    </source>
</evidence>
<feature type="compositionally biased region" description="Low complexity" evidence="10">
    <location>
        <begin position="11"/>
        <end position="26"/>
    </location>
</feature>
<reference evidence="12 13" key="2">
    <citation type="journal article" date="2013" name="PLoS ONE">
        <title>Whole genome mapping and re-organization of the nuclear and mitochondrial genomes of Babesia microti isolates.</title>
        <authorList>
            <person name="Cornillot E."/>
            <person name="Dassouli A."/>
            <person name="Garg A."/>
            <person name="Pachikara N."/>
            <person name="Randazzo S."/>
            <person name="Depoix D."/>
            <person name="Carcy B."/>
            <person name="Delbecq S."/>
            <person name="Frutos R."/>
            <person name="Silva J.C."/>
            <person name="Sutton R."/>
            <person name="Krause P.J."/>
            <person name="Mamoun C.B."/>
        </authorList>
    </citation>
    <scope>NUCLEOTIDE SEQUENCE [LARGE SCALE GENOMIC DNA]</scope>
    <source>
        <strain evidence="12 13">RI</strain>
    </source>
</reference>
<dbReference type="SMART" id="SM00220">
    <property type="entry name" value="S_TKc"/>
    <property type="match status" value="1"/>
</dbReference>
<dbReference type="GO" id="GO:0004674">
    <property type="term" value="F:protein serine/threonine kinase activity"/>
    <property type="evidence" value="ECO:0007669"/>
    <property type="project" value="UniProtKB-KW"/>
</dbReference>
<reference evidence="12 13" key="3">
    <citation type="journal article" date="2016" name="Sci. Rep.">
        <title>Genome-wide diversity and gene expression profiling of Babesia microti isolates identify polymorphic genes that mediate host-pathogen interactions.</title>
        <authorList>
            <person name="Silva J.C."/>
            <person name="Cornillot E."/>
            <person name="McCracken C."/>
            <person name="Usmani-Brown S."/>
            <person name="Dwivedi A."/>
            <person name="Ifeonu O.O."/>
            <person name="Crabtree J."/>
            <person name="Gotia H.T."/>
            <person name="Virji A.Z."/>
            <person name="Reynes C."/>
            <person name="Colinge J."/>
            <person name="Kumar V."/>
            <person name="Lawres L."/>
            <person name="Pazzi J.E."/>
            <person name="Pablo J.V."/>
            <person name="Hung C."/>
            <person name="Brancato J."/>
            <person name="Kumari P."/>
            <person name="Orvis J."/>
            <person name="Tretina K."/>
            <person name="Chibucos M."/>
            <person name="Ott S."/>
            <person name="Sadzewicz L."/>
            <person name="Sengamalay N."/>
            <person name="Shetty A.C."/>
            <person name="Su Q."/>
            <person name="Tallon L."/>
            <person name="Fraser C.M."/>
            <person name="Frutos R."/>
            <person name="Molina D.M."/>
            <person name="Krause P.J."/>
            <person name="Ben Mamoun C."/>
        </authorList>
    </citation>
    <scope>NUCLEOTIDE SEQUENCE [LARGE SCALE GENOMIC DNA]</scope>
    <source>
        <strain evidence="12 13">RI</strain>
    </source>
</reference>
<name>A0A1N6LXM9_BABMR</name>
<feature type="region of interest" description="Disordered" evidence="10">
    <location>
        <begin position="1"/>
        <end position="26"/>
    </location>
</feature>
<sequence length="574" mass="65409">MSDTESSIMRENASSEPSSNPPSIYEYYKNEHSDNVSISESIYSVSSDNSDKILDGMQGEVEDFSESEDSASYIMGGYHPVRIGDIYNDRYRIEAKLGWGYFSTVWMATDFKSKPPTYVAIKFQRSADAHTEAVYDEIEMLTKVRNEVLSKEWLESKDLYKSLLQDNYNKTRGVISYLNFFKVHGINGVHICVVFEIMGPNILCLIKMYKFRGIPIHLVKKIAIHVLLGLDYLHRICGIIHTDLKPENILVSSPPIPASLPLESDLHRTSDDKNIHTTLAGDNGDKNDAYKDNNTACPYVKHEIRRGISDPSYITSYSHPHALQTTLYKHYGHNLKKELLNDVSMNKTVDWMPKFELLSNSQSIKTGAGLSLSINSNLNKKPKNSSNKKQIFVETVCGKYQIKPASLDTFHSPNSIFKICDLGNACWVHNHFTDEIQTRQYRSPEAILKCGYCTSADIWSLACVIFELVTGDYLFDPRGSDAKDRDCNHMELIVELLGPIPKSMIKKGKKSKQVLVRCMKNIKQWPIESVLVKKYKMKQNEASELSNFLLCMLKINPEERMPAHELLMHKWLTT</sequence>
<evidence type="ECO:0000256" key="2">
    <source>
        <dbReference type="ARBA" id="ARBA00022527"/>
    </source>
</evidence>
<dbReference type="GeneID" id="24425889"/>
<feature type="domain" description="Protein kinase" evidence="11">
    <location>
        <begin position="91"/>
        <end position="572"/>
    </location>
</feature>
<dbReference type="Gene3D" id="1.10.510.10">
    <property type="entry name" value="Transferase(Phosphotransferase) domain 1"/>
    <property type="match status" value="1"/>
</dbReference>